<evidence type="ECO:0000313" key="2">
    <source>
        <dbReference type="Proteomes" id="UP000319619"/>
    </source>
</evidence>
<proteinExistence type="predicted"/>
<name>A0A532URS6_UNCL8</name>
<evidence type="ECO:0000313" key="1">
    <source>
        <dbReference type="EMBL" id="TKJ37572.1"/>
    </source>
</evidence>
<organism evidence="1 2">
    <name type="scientific">candidate division LCP-89 bacterium B3_LCP</name>
    <dbReference type="NCBI Taxonomy" id="2012998"/>
    <lineage>
        <taxon>Bacteria</taxon>
        <taxon>Pseudomonadati</taxon>
        <taxon>Bacteria division LCP-89</taxon>
    </lineage>
</organism>
<reference evidence="1 2" key="1">
    <citation type="submission" date="2017-06" db="EMBL/GenBank/DDBJ databases">
        <title>Novel microbial phyla capable of carbon fixation and sulfur reduction in deep-sea sediments.</title>
        <authorList>
            <person name="Huang J."/>
            <person name="Baker B."/>
            <person name="Wang Y."/>
        </authorList>
    </citation>
    <scope>NUCLEOTIDE SEQUENCE [LARGE SCALE GENOMIC DNA]</scope>
    <source>
        <strain evidence="1">B3_LCP</strain>
    </source>
</reference>
<sequence>MEVKTEIEKIEPLEPDKYEQIDLDRLVIFTVVTLETLGIELSLENIIVGAYKLFPKSFSLVGYPEYPDSTRVEKALWRCKGTSKKWIGGKTPHGYTLSDKTKIIYENTKAQLKNPIFRKKKTTPKMRRKESIAREIRNSHAFTKYREGRAELITEADFCFFLQGTLDSSKEILRDNFIAIKRLSDELELEDISDFIVWIGQRFSSYLNH</sequence>
<accession>A0A532URS6</accession>
<dbReference type="AlphaFoldDB" id="A0A532URS6"/>
<protein>
    <submittedName>
        <fullName evidence="1">Uncharacterized protein</fullName>
    </submittedName>
</protein>
<comment type="caution">
    <text evidence="1">The sequence shown here is derived from an EMBL/GenBank/DDBJ whole genome shotgun (WGS) entry which is preliminary data.</text>
</comment>
<gene>
    <name evidence="1" type="ORF">CEE37_13740</name>
</gene>
<dbReference type="EMBL" id="NJBN01000012">
    <property type="protein sequence ID" value="TKJ37572.1"/>
    <property type="molecule type" value="Genomic_DNA"/>
</dbReference>
<dbReference type="Proteomes" id="UP000319619">
    <property type="component" value="Unassembled WGS sequence"/>
</dbReference>